<name>A0A1E1XMW8_AMBSC</name>
<dbReference type="AlphaFoldDB" id="A0A1E1XMW8"/>
<evidence type="ECO:0000313" key="2">
    <source>
        <dbReference type="EMBL" id="JAU00619.1"/>
    </source>
</evidence>
<feature type="compositionally biased region" description="Acidic residues" evidence="1">
    <location>
        <begin position="44"/>
        <end position="60"/>
    </location>
</feature>
<reference evidence="2" key="2">
    <citation type="journal article" date="2017" name="Front. Cell. Infect. Microbiol.">
        <title>Analysis of the Salivary Gland Transcriptome of Unfed and Partially Fed Amblyomma sculptum Ticks and Descriptive Proteome of the Saliva.</title>
        <authorList>
            <person name="Esteves E."/>
            <person name="Maruyama S.R."/>
            <person name="Kawahara R."/>
            <person name="Fujita A."/>
            <person name="Martins L.A."/>
            <person name="Righi A.A."/>
            <person name="Costa F.B."/>
            <person name="Palmisano G."/>
            <person name="Labruna M.B."/>
            <person name="Sa-Nunes A."/>
            <person name="Ribeiro J.M.C."/>
            <person name="Fogaca A.C."/>
        </authorList>
    </citation>
    <scope>NUCLEOTIDE SEQUENCE</scope>
</reference>
<organism evidence="2">
    <name type="scientific">Amblyomma sculptum</name>
    <name type="common">Tick</name>
    <dbReference type="NCBI Taxonomy" id="1581419"/>
    <lineage>
        <taxon>Eukaryota</taxon>
        <taxon>Metazoa</taxon>
        <taxon>Ecdysozoa</taxon>
        <taxon>Arthropoda</taxon>
        <taxon>Chelicerata</taxon>
        <taxon>Arachnida</taxon>
        <taxon>Acari</taxon>
        <taxon>Parasitiformes</taxon>
        <taxon>Ixodida</taxon>
        <taxon>Ixodoidea</taxon>
        <taxon>Ixodidae</taxon>
        <taxon>Amblyomminae</taxon>
        <taxon>Amblyomma</taxon>
    </lineage>
</organism>
<reference evidence="2" key="1">
    <citation type="submission" date="2016-09" db="EMBL/GenBank/DDBJ databases">
        <authorList>
            <person name="Capua I."/>
            <person name="De Benedictis P."/>
            <person name="Joannis T."/>
            <person name="Lombin L.H."/>
            <person name="Cattoli G."/>
        </authorList>
    </citation>
    <scope>NUCLEOTIDE SEQUENCE</scope>
</reference>
<proteinExistence type="evidence at transcript level"/>
<dbReference type="EMBL" id="GFAA01002816">
    <property type="protein sequence ID" value="JAU00619.1"/>
    <property type="molecule type" value="mRNA"/>
</dbReference>
<feature type="non-terminal residue" evidence="2">
    <location>
        <position position="1"/>
    </location>
</feature>
<accession>A0A1E1XMW8</accession>
<feature type="region of interest" description="Disordered" evidence="1">
    <location>
        <begin position="1"/>
        <end position="119"/>
    </location>
</feature>
<feature type="compositionally biased region" description="Basic and acidic residues" evidence="1">
    <location>
        <begin position="14"/>
        <end position="43"/>
    </location>
</feature>
<sequence>GGNDSVPKAAPELPPERTDTKRKQEDVEHCKEGSSDQEAKSVGEPEETAEVEEGVVDMDGVEASGATGKRSSKEMLNDGELLSPSNDEPPPKTVGGRRASLRPKPNIPPDRRPAAQPPP</sequence>
<protein>
    <submittedName>
        <fullName evidence="2">Uncharacterized protein</fullName>
    </submittedName>
</protein>
<evidence type="ECO:0000256" key="1">
    <source>
        <dbReference type="SAM" id="MobiDB-lite"/>
    </source>
</evidence>